<evidence type="ECO:0000256" key="1">
    <source>
        <dbReference type="ARBA" id="ARBA00022491"/>
    </source>
</evidence>
<dbReference type="Gene3D" id="3.40.50.2300">
    <property type="match status" value="2"/>
</dbReference>
<dbReference type="Proteomes" id="UP000435649">
    <property type="component" value="Unassembled WGS sequence"/>
</dbReference>
<evidence type="ECO:0000313" key="7">
    <source>
        <dbReference type="Proteomes" id="UP000435649"/>
    </source>
</evidence>
<dbReference type="Pfam" id="PF13377">
    <property type="entry name" value="Peripla_BP_3"/>
    <property type="match status" value="1"/>
</dbReference>
<organism evidence="6 7">
    <name type="scientific">Victivallis lenta</name>
    <dbReference type="NCBI Taxonomy" id="2606640"/>
    <lineage>
        <taxon>Bacteria</taxon>
        <taxon>Pseudomonadati</taxon>
        <taxon>Lentisphaerota</taxon>
        <taxon>Lentisphaeria</taxon>
        <taxon>Victivallales</taxon>
        <taxon>Victivallaceae</taxon>
        <taxon>Victivallis</taxon>
    </lineage>
</organism>
<evidence type="ECO:0000259" key="5">
    <source>
        <dbReference type="PROSITE" id="PS50932"/>
    </source>
</evidence>
<dbReference type="SUPFAM" id="SSF47413">
    <property type="entry name" value="lambda repressor-like DNA-binding domains"/>
    <property type="match status" value="1"/>
</dbReference>
<keyword evidence="7" id="KW-1185">Reference proteome</keyword>
<keyword evidence="3" id="KW-0238">DNA-binding</keyword>
<protein>
    <submittedName>
        <fullName evidence="6">LacI family transcriptional regulator</fullName>
    </submittedName>
</protein>
<reference evidence="6 7" key="1">
    <citation type="submission" date="2019-08" db="EMBL/GenBank/DDBJ databases">
        <title>In-depth cultivation of the pig gut microbiome towards novel bacterial diversity and tailored functional studies.</title>
        <authorList>
            <person name="Wylensek D."/>
            <person name="Hitch T.C.A."/>
            <person name="Clavel T."/>
        </authorList>
    </citation>
    <scope>NUCLEOTIDE SEQUENCE [LARGE SCALE GENOMIC DNA]</scope>
    <source>
        <strain evidence="6 7">BBE-744-WT-12</strain>
    </source>
</reference>
<dbReference type="SMART" id="SM00354">
    <property type="entry name" value="HTH_LACI"/>
    <property type="match status" value="1"/>
</dbReference>
<dbReference type="GO" id="GO:0000976">
    <property type="term" value="F:transcription cis-regulatory region binding"/>
    <property type="evidence" value="ECO:0007669"/>
    <property type="project" value="TreeGrafter"/>
</dbReference>
<dbReference type="RefSeq" id="WP_154419159.1">
    <property type="nucleotide sequence ID" value="NZ_CALXOB010000029.1"/>
</dbReference>
<dbReference type="PROSITE" id="PS00356">
    <property type="entry name" value="HTH_LACI_1"/>
    <property type="match status" value="1"/>
</dbReference>
<dbReference type="PANTHER" id="PTHR30146:SF148">
    <property type="entry name" value="HTH-TYPE TRANSCRIPTIONAL REPRESSOR PURR-RELATED"/>
    <property type="match status" value="1"/>
</dbReference>
<proteinExistence type="predicted"/>
<dbReference type="Pfam" id="PF00356">
    <property type="entry name" value="LacI"/>
    <property type="match status" value="1"/>
</dbReference>
<feature type="domain" description="HTH lacI-type" evidence="5">
    <location>
        <begin position="4"/>
        <end position="58"/>
    </location>
</feature>
<dbReference type="CDD" id="cd06267">
    <property type="entry name" value="PBP1_LacI_sugar_binding-like"/>
    <property type="match status" value="1"/>
</dbReference>
<evidence type="ECO:0000256" key="4">
    <source>
        <dbReference type="ARBA" id="ARBA00023163"/>
    </source>
</evidence>
<evidence type="ECO:0000256" key="2">
    <source>
        <dbReference type="ARBA" id="ARBA00023015"/>
    </source>
</evidence>
<dbReference type="GO" id="GO:0003700">
    <property type="term" value="F:DNA-binding transcription factor activity"/>
    <property type="evidence" value="ECO:0007669"/>
    <property type="project" value="TreeGrafter"/>
</dbReference>
<evidence type="ECO:0000256" key="3">
    <source>
        <dbReference type="ARBA" id="ARBA00023125"/>
    </source>
</evidence>
<dbReference type="InterPro" id="IPR028082">
    <property type="entry name" value="Peripla_BP_I"/>
</dbReference>
<dbReference type="EMBL" id="VUNS01000014">
    <property type="protein sequence ID" value="MST98022.1"/>
    <property type="molecule type" value="Genomic_DNA"/>
</dbReference>
<dbReference type="InterPro" id="IPR000843">
    <property type="entry name" value="HTH_LacI"/>
</dbReference>
<keyword evidence="2" id="KW-0805">Transcription regulation</keyword>
<dbReference type="PROSITE" id="PS50932">
    <property type="entry name" value="HTH_LACI_2"/>
    <property type="match status" value="1"/>
</dbReference>
<keyword evidence="1" id="KW-0678">Repressor</keyword>
<dbReference type="CDD" id="cd01392">
    <property type="entry name" value="HTH_LacI"/>
    <property type="match status" value="1"/>
</dbReference>
<gene>
    <name evidence="6" type="ORF">FYJ85_13330</name>
</gene>
<dbReference type="InterPro" id="IPR010982">
    <property type="entry name" value="Lambda_DNA-bd_dom_sf"/>
</dbReference>
<dbReference type="PANTHER" id="PTHR30146">
    <property type="entry name" value="LACI-RELATED TRANSCRIPTIONAL REPRESSOR"/>
    <property type="match status" value="1"/>
</dbReference>
<dbReference type="InterPro" id="IPR046335">
    <property type="entry name" value="LacI/GalR-like_sensor"/>
</dbReference>
<dbReference type="SUPFAM" id="SSF53822">
    <property type="entry name" value="Periplasmic binding protein-like I"/>
    <property type="match status" value="1"/>
</dbReference>
<comment type="caution">
    <text evidence="6">The sequence shown here is derived from an EMBL/GenBank/DDBJ whole genome shotgun (WGS) entry which is preliminary data.</text>
</comment>
<keyword evidence="4" id="KW-0804">Transcription</keyword>
<accession>A0A844G545</accession>
<name>A0A844G545_9BACT</name>
<dbReference type="AlphaFoldDB" id="A0A844G545"/>
<dbReference type="Gene3D" id="1.10.260.40">
    <property type="entry name" value="lambda repressor-like DNA-binding domains"/>
    <property type="match status" value="1"/>
</dbReference>
<sequence length="317" mass="35343">MKKPTLQDVAVSAGVSIGTASRAINCKARVSAEARRAVREAAEKLGYALPRSRERVIGVLTPTLESPELDHYFILMFNELRQAARRRGYRLVVVALEDFPVLNEWQVCGVISLDFTDKVSRCFPQFRNIPLICCNDRANHLENVYSISSNAKKAIGEAVDYLVGLGHRRIGFLRWSPQPKSRYADFFLEAMARNGLHNSAGAMLWNNNDLPLHDTVAMLLAKPVTALIALDSAIQVDRLLKLAGKRLPEDISLIAGDTLNAMHMYPRHTVIAIDYPRYMETALDMLETVWRGGVLSQDASIDSRLRIRESTGPAPSD</sequence>
<evidence type="ECO:0000313" key="6">
    <source>
        <dbReference type="EMBL" id="MST98022.1"/>
    </source>
</evidence>